<comment type="subcellular location">
    <subcellularLocation>
        <location evidence="2">Cytoplasm</location>
    </subcellularLocation>
    <subcellularLocation>
        <location evidence="1">Nucleus</location>
    </subcellularLocation>
</comment>
<evidence type="ECO:0000256" key="7">
    <source>
        <dbReference type="ARBA" id="ARBA00023242"/>
    </source>
</evidence>
<evidence type="ECO:0000259" key="11">
    <source>
        <dbReference type="Pfam" id="PF25780"/>
    </source>
</evidence>
<dbReference type="InterPro" id="IPR021133">
    <property type="entry name" value="HEAT_type_2"/>
</dbReference>
<evidence type="ECO:0000256" key="4">
    <source>
        <dbReference type="ARBA" id="ARBA00022490"/>
    </source>
</evidence>
<dbReference type="Pfam" id="PF25780">
    <property type="entry name" value="TPR_IPO5"/>
    <property type="match status" value="1"/>
</dbReference>
<evidence type="ECO:0000256" key="1">
    <source>
        <dbReference type="ARBA" id="ARBA00004123"/>
    </source>
</evidence>
<dbReference type="InterPro" id="IPR011989">
    <property type="entry name" value="ARM-like"/>
</dbReference>
<sequence length="1092" mass="121408">MNSCFICDMNKPPQVLIIIIIIIIINFFQCCDQLGMYTLSMITEISSDQFLPHASSLVYMLANTLNQLENLSSPLSYYTLLTMIHIVPLVEGDQALANLFTQLMPRVMDAVRALVQTDEDKAVEVMELFDDLVESVISVIVPHIKPLVEMCLMFAANKDLGDPIRVKALGFIGWIARSKKKAIVKHKLVQPIVDVLFLLMSVPPDNEEMEEYFIDDESSTPMTCATQTLDILALHLPPDKLFQPLLQYVEPSLQGDDVYKQKASYLTMAVLAEGCAEHIRTKYLESFLQCICKGIRAPIGVVRNAALFALGQFSEHLQCTFHVHTCRNTCFEQCHQPEISHYASELLPVLFDYLSQLCSQLQNNGKEPPGVDRMFYALEMFCENLGDELLPYLPTLMERIFTALSPTNSVHLRELALSAVGATANAAKEGMIPYFPRVIEYLKTYLAHDQTDETMCLQVQAVDTLGVLARTVGSETFLPLAKESIQLGLKLVSGTDDPDLRKSVYGLFGSISTVLKEDMSSVLPTIVELMLGSLRSSDGIVAHFKEEENNAFPVYDDLSDTPDEEDIENESEGEEEDEDITGIVENAYVDEKEACLALKELSEHTGAAFLPYLEKCFEEVFKLITYPQDEIRKAVLDTLLQFCISFSKITTDKGKIALLKALALLIPKCSELIRMDEERGVVMAALDVYCDLLTEVKRPVLEGEGHRDAIINCIKDVMTYKTECQDKEDEGSDDPEAEQDEMLIECAGNIVPSLGKAMTPNDFAKKQCTVSQRSFSVGTLSECMEPLGPRVAQFVPQLLPLFLQLAKDESDEVRNNAIFGVGEMVLHGKEALYPYPFGTYFPEILQALSAAVSKEANPSALDNICGALARMLISNVSGVPMDHIVETTCPRPFLQNQAPAVPVLLILDTGESSLCQSVTRESLGTDLCKELSNLLGTSCTVSSVAAGQSLPWTLTKGAVVSNGFTVFCIKLFDGAPTLNTFMKFKHVTLNEPVFPVFVNYLPLRQDFDENKAVFRCLLHLYQMGHPLLQKFLSPLVRASLVVINCQQGDKETLELVSNFISMVRRDFTEEFNKIVSDLPAELTPVVQQLFSS</sequence>
<keyword evidence="5" id="KW-0677">Repeat</keyword>
<evidence type="ECO:0000256" key="6">
    <source>
        <dbReference type="ARBA" id="ARBA00022927"/>
    </source>
</evidence>
<dbReference type="GO" id="GO:0006606">
    <property type="term" value="P:protein import into nucleus"/>
    <property type="evidence" value="ECO:0007669"/>
    <property type="project" value="InterPro"/>
</dbReference>
<dbReference type="PROSITE" id="PS50077">
    <property type="entry name" value="HEAT_REPEAT"/>
    <property type="match status" value="1"/>
</dbReference>
<reference evidence="12" key="1">
    <citation type="submission" date="2020-11" db="EMBL/GenBank/DDBJ databases">
        <authorList>
            <person name="Tran Van P."/>
        </authorList>
    </citation>
    <scope>NUCLEOTIDE SEQUENCE</scope>
</reference>
<dbReference type="InterPro" id="IPR000357">
    <property type="entry name" value="HEAT"/>
</dbReference>
<evidence type="ECO:0000256" key="5">
    <source>
        <dbReference type="ARBA" id="ARBA00022737"/>
    </source>
</evidence>
<accession>A0A7R9HBN8</accession>
<evidence type="ECO:0000313" key="12">
    <source>
        <dbReference type="EMBL" id="CAD7413427.1"/>
    </source>
</evidence>
<feature type="transmembrane region" description="Helical" evidence="10">
    <location>
        <begin position="12"/>
        <end position="29"/>
    </location>
</feature>
<protein>
    <recommendedName>
        <fullName evidence="11">IPO4/5-like TPR repeats domain-containing protein</fullName>
    </recommendedName>
</protein>
<keyword evidence="6" id="KW-0653">Protein transport</keyword>
<gene>
    <name evidence="12" type="ORF">TCEB3V08_LOCUS11769</name>
</gene>
<feature type="region of interest" description="Disordered" evidence="9">
    <location>
        <begin position="553"/>
        <end position="578"/>
    </location>
</feature>
<dbReference type="SUPFAM" id="SSF48371">
    <property type="entry name" value="ARM repeat"/>
    <property type="match status" value="2"/>
</dbReference>
<dbReference type="Gene3D" id="1.25.10.10">
    <property type="entry name" value="Leucine-rich Repeat Variant"/>
    <property type="match status" value="2"/>
</dbReference>
<organism evidence="12">
    <name type="scientific">Timema cristinae</name>
    <name type="common">Walking stick</name>
    <dbReference type="NCBI Taxonomy" id="61476"/>
    <lineage>
        <taxon>Eukaryota</taxon>
        <taxon>Metazoa</taxon>
        <taxon>Ecdysozoa</taxon>
        <taxon>Arthropoda</taxon>
        <taxon>Hexapoda</taxon>
        <taxon>Insecta</taxon>
        <taxon>Pterygota</taxon>
        <taxon>Neoptera</taxon>
        <taxon>Polyneoptera</taxon>
        <taxon>Phasmatodea</taxon>
        <taxon>Timematodea</taxon>
        <taxon>Timematoidea</taxon>
        <taxon>Timematidae</taxon>
        <taxon>Timema</taxon>
    </lineage>
</organism>
<dbReference type="EMBL" id="OC323684">
    <property type="protein sequence ID" value="CAD7413427.1"/>
    <property type="molecule type" value="Genomic_DNA"/>
</dbReference>
<evidence type="ECO:0000256" key="10">
    <source>
        <dbReference type="SAM" id="Phobius"/>
    </source>
</evidence>
<keyword evidence="10" id="KW-0472">Membrane</keyword>
<keyword evidence="10" id="KW-0812">Transmembrane</keyword>
<dbReference type="Pfam" id="PF02985">
    <property type="entry name" value="HEAT"/>
    <property type="match status" value="1"/>
</dbReference>
<dbReference type="GO" id="GO:0005634">
    <property type="term" value="C:nucleus"/>
    <property type="evidence" value="ECO:0007669"/>
    <property type="project" value="UniProtKB-SubCell"/>
</dbReference>
<dbReference type="GO" id="GO:0005737">
    <property type="term" value="C:cytoplasm"/>
    <property type="evidence" value="ECO:0007669"/>
    <property type="project" value="UniProtKB-SubCell"/>
</dbReference>
<keyword evidence="10" id="KW-1133">Transmembrane helix</keyword>
<keyword evidence="7" id="KW-0539">Nucleus</keyword>
<feature type="compositionally biased region" description="Acidic residues" evidence="9">
    <location>
        <begin position="557"/>
        <end position="578"/>
    </location>
</feature>
<dbReference type="AlphaFoldDB" id="A0A7R9HBN8"/>
<evidence type="ECO:0000256" key="3">
    <source>
        <dbReference type="ARBA" id="ARBA00022448"/>
    </source>
</evidence>
<dbReference type="InterPro" id="IPR040122">
    <property type="entry name" value="Importin_beta"/>
</dbReference>
<feature type="repeat" description="HEAT" evidence="8">
    <location>
        <begin position="798"/>
        <end position="824"/>
    </location>
</feature>
<evidence type="ECO:0000256" key="8">
    <source>
        <dbReference type="PROSITE-ProRule" id="PRU00103"/>
    </source>
</evidence>
<feature type="domain" description="IPO4/5-like TPR repeats" evidence="11">
    <location>
        <begin position="34"/>
        <end position="150"/>
    </location>
</feature>
<keyword evidence="4" id="KW-0963">Cytoplasm</keyword>
<proteinExistence type="predicted"/>
<evidence type="ECO:0000256" key="2">
    <source>
        <dbReference type="ARBA" id="ARBA00004496"/>
    </source>
</evidence>
<dbReference type="PANTHER" id="PTHR10527">
    <property type="entry name" value="IMPORTIN BETA"/>
    <property type="match status" value="1"/>
</dbReference>
<dbReference type="InterPro" id="IPR016024">
    <property type="entry name" value="ARM-type_fold"/>
</dbReference>
<dbReference type="InterPro" id="IPR057672">
    <property type="entry name" value="TPR_IPO4/5"/>
</dbReference>
<evidence type="ECO:0000256" key="9">
    <source>
        <dbReference type="SAM" id="MobiDB-lite"/>
    </source>
</evidence>
<keyword evidence="3" id="KW-0813">Transport</keyword>
<name>A0A7R9HBN8_TIMCR</name>